<dbReference type="InterPro" id="IPR011613">
    <property type="entry name" value="GH15-like"/>
</dbReference>
<keyword evidence="4" id="KW-1185">Reference proteome</keyword>
<evidence type="ECO:0000313" key="3">
    <source>
        <dbReference type="EMBL" id="EAR22459.1"/>
    </source>
</evidence>
<feature type="domain" description="Trehalase-like N-terminal" evidence="2">
    <location>
        <begin position="6"/>
        <end position="145"/>
    </location>
</feature>
<dbReference type="InterPro" id="IPR008928">
    <property type="entry name" value="6-hairpin_glycosidase_sf"/>
</dbReference>
<evidence type="ECO:0000313" key="4">
    <source>
        <dbReference type="Proteomes" id="UP000003374"/>
    </source>
</evidence>
<dbReference type="SUPFAM" id="SSF48208">
    <property type="entry name" value="Six-hairpin glycosidases"/>
    <property type="match status" value="1"/>
</dbReference>
<dbReference type="AlphaFoldDB" id="A4BPF8"/>
<organism evidence="3 4">
    <name type="scientific">Nitrococcus mobilis Nb-231</name>
    <dbReference type="NCBI Taxonomy" id="314278"/>
    <lineage>
        <taxon>Bacteria</taxon>
        <taxon>Pseudomonadati</taxon>
        <taxon>Pseudomonadota</taxon>
        <taxon>Gammaproteobacteria</taxon>
        <taxon>Chromatiales</taxon>
        <taxon>Ectothiorhodospiraceae</taxon>
        <taxon>Nitrococcus</taxon>
    </lineage>
</organism>
<gene>
    <name evidence="3" type="ORF">NB231_12004</name>
</gene>
<proteinExistence type="predicted"/>
<dbReference type="PANTHER" id="PTHR31616">
    <property type="entry name" value="TREHALASE"/>
    <property type="match status" value="1"/>
</dbReference>
<dbReference type="GO" id="GO:0005975">
    <property type="term" value="P:carbohydrate metabolic process"/>
    <property type="evidence" value="ECO:0007669"/>
    <property type="project" value="InterPro"/>
</dbReference>
<dbReference type="RefSeq" id="WP_005002850.1">
    <property type="nucleotide sequence ID" value="NZ_CH672427.1"/>
</dbReference>
<protein>
    <submittedName>
        <fullName evidence="3">Uncharacterized protein</fullName>
    </submittedName>
</protein>
<comment type="caution">
    <text evidence="3">The sequence shown here is derived from an EMBL/GenBank/DDBJ whole genome shotgun (WGS) entry which is preliminary data.</text>
</comment>
<dbReference type="InterPro" id="IPR012341">
    <property type="entry name" value="6hp_glycosidase-like_sf"/>
</dbReference>
<dbReference type="GO" id="GO:0004553">
    <property type="term" value="F:hydrolase activity, hydrolyzing O-glycosyl compounds"/>
    <property type="evidence" value="ECO:0007669"/>
    <property type="project" value="UniProtKB-ARBA"/>
</dbReference>
<dbReference type="eggNOG" id="COG3387">
    <property type="taxonomic scope" value="Bacteria"/>
</dbReference>
<dbReference type="STRING" id="314278.NB231_12004"/>
<reference evidence="3 4" key="1">
    <citation type="submission" date="2006-02" db="EMBL/GenBank/DDBJ databases">
        <authorList>
            <person name="Waterbury J."/>
            <person name="Ferriera S."/>
            <person name="Johnson J."/>
            <person name="Kravitz S."/>
            <person name="Halpern A."/>
            <person name="Remington K."/>
            <person name="Beeson K."/>
            <person name="Tran B."/>
            <person name="Rogers Y.-H."/>
            <person name="Friedman R."/>
            <person name="Venter J.C."/>
        </authorList>
    </citation>
    <scope>NUCLEOTIDE SEQUENCE [LARGE SCALE GENOMIC DNA]</scope>
    <source>
        <strain evidence="3 4">Nb-231</strain>
    </source>
</reference>
<dbReference type="Pfam" id="PF00723">
    <property type="entry name" value="Glyco_hydro_15"/>
    <property type="match status" value="1"/>
</dbReference>
<dbReference type="Proteomes" id="UP000003374">
    <property type="component" value="Unassembled WGS sequence"/>
</dbReference>
<accession>A4BPF8</accession>
<dbReference type="Gene3D" id="1.50.10.10">
    <property type="match status" value="1"/>
</dbReference>
<dbReference type="Pfam" id="PF19291">
    <property type="entry name" value="TREH_N"/>
    <property type="match status" value="1"/>
</dbReference>
<dbReference type="InterPro" id="IPR045582">
    <property type="entry name" value="Trehalase-like_N"/>
</dbReference>
<dbReference type="HOGENOM" id="CLU_010399_3_1_6"/>
<dbReference type="EMBL" id="AAOF01000003">
    <property type="protein sequence ID" value="EAR22459.1"/>
    <property type="molecule type" value="Genomic_DNA"/>
</dbReference>
<dbReference type="PANTHER" id="PTHR31616:SF0">
    <property type="entry name" value="GLUCAN 1,4-ALPHA-GLUCOSIDASE"/>
    <property type="match status" value="1"/>
</dbReference>
<sequence>MDLNLGVIGNCQLAALIDGTGRIVWACLPRLDSDPIFSRLIDETDRGYFAIELQDLVTARQYYERNTAVLCTELVDRHGGSVRITDFCPRFRQFGRYFRPAMIIRRLEILRGTPVVRVRIRPTAAYGSETPEINHGSNHIRFVSSDWIIRVSTDAPLTHVLQEQPMVLEAGTTFIIGPDESIKESLTEMGRRFLDLTREYWQDWARSLAIPFDWQQEVIRSAITLKLCTYEDTGAVIAAITMSIPEAADSERNWDYRYCWLRDAYFMVHALNRLGATRTMEGFLYYIINLVVGSAQHQLQPLYGIGGETRIEEKPVDTLTGYRRMGPVRLGNAAYTQAQHDVYGAVVLAATQAFFDERLERPGDEALFHRLEILGTQAAALYDQPDAGIWEYRGYKRVHTYSAVMCWAACDRLSRIATRLGLEADAARWREQADCMHARICREAWDDDRGTFVDSFGGENMDASLLLLHDLDFLAADDPRFLGTVHAIERSLRRGDHIFRYNSADDFGLPTTAFNICTFWYIDALHAINRRDEARQLFENMLTHRTHLGLLSEDLDINTGELWGNFPQAYSMVGLINSALLLSRDWQEAF</sequence>
<name>A4BPF8_9GAMM</name>
<feature type="domain" description="GH15-like" evidence="1">
    <location>
        <begin position="217"/>
        <end position="579"/>
    </location>
</feature>
<evidence type="ECO:0000259" key="1">
    <source>
        <dbReference type="Pfam" id="PF00723"/>
    </source>
</evidence>
<evidence type="ECO:0000259" key="2">
    <source>
        <dbReference type="Pfam" id="PF19291"/>
    </source>
</evidence>